<feature type="transmembrane region" description="Helical" evidence="12">
    <location>
        <begin position="241"/>
        <end position="259"/>
    </location>
</feature>
<keyword evidence="15" id="KW-1185">Reference proteome</keyword>
<dbReference type="GO" id="GO:0004930">
    <property type="term" value="F:G protein-coupled receptor activity"/>
    <property type="evidence" value="ECO:0007669"/>
    <property type="project" value="UniProtKB-KW"/>
</dbReference>
<dbReference type="InterPro" id="IPR000725">
    <property type="entry name" value="Olfact_rcpt"/>
</dbReference>
<dbReference type="PROSITE" id="PS00237">
    <property type="entry name" value="G_PROTEIN_RECEP_F1_1"/>
    <property type="match status" value="1"/>
</dbReference>
<dbReference type="GO" id="GO:0004984">
    <property type="term" value="F:olfactory receptor activity"/>
    <property type="evidence" value="ECO:0007669"/>
    <property type="project" value="InterPro"/>
</dbReference>
<dbReference type="PRINTS" id="PR00237">
    <property type="entry name" value="GPCRRHODOPSN"/>
</dbReference>
<dbReference type="InterPro" id="IPR000276">
    <property type="entry name" value="GPCR_Rhodpsn"/>
</dbReference>
<organism evidence="14 15">
    <name type="scientific">Engystomops pustulosus</name>
    <name type="common">Tungara frog</name>
    <name type="synonym">Physalaemus pustulosus</name>
    <dbReference type="NCBI Taxonomy" id="76066"/>
    <lineage>
        <taxon>Eukaryota</taxon>
        <taxon>Metazoa</taxon>
        <taxon>Chordata</taxon>
        <taxon>Craniata</taxon>
        <taxon>Vertebrata</taxon>
        <taxon>Euteleostomi</taxon>
        <taxon>Amphibia</taxon>
        <taxon>Batrachia</taxon>
        <taxon>Anura</taxon>
        <taxon>Neobatrachia</taxon>
        <taxon>Hyloidea</taxon>
        <taxon>Leptodactylidae</taxon>
        <taxon>Leiuperinae</taxon>
        <taxon>Engystomops</taxon>
    </lineage>
</organism>
<sequence length="305" mass="34648">MDPRNQTLATEFILLGFSKDVKTNLVLFVFFLFLYLVSIIGNGLIFCLILVNVNLHIPMYFFLCILSFMDLCVTSTILPRLLVDLVSGQRIISLVACTVQFYIVLIMGGTECLLLALMAYDRYVAICRPLHYPVVMRWNKCYQMTALVWILSFLVFVLPAFVNPVTLCYPNRINHFMFEVLAVLQLACGDIQNNLVSMLIICFIALFLPFLFILASYSLILSSVMKIRSAGRSKAFSTCSSHVLVVFFYFGTAVIMYFGPSSSYSTNNGKYFSLFSNVICPTFNPIIYCLNNSDVKEAQRKIFLK</sequence>
<evidence type="ECO:0000313" key="14">
    <source>
        <dbReference type="EMBL" id="KAG8549031.1"/>
    </source>
</evidence>
<keyword evidence="7 11" id="KW-0297">G-protein coupled receptor</keyword>
<evidence type="ECO:0000256" key="2">
    <source>
        <dbReference type="ARBA" id="ARBA00022475"/>
    </source>
</evidence>
<evidence type="ECO:0000256" key="1">
    <source>
        <dbReference type="ARBA" id="ARBA00004651"/>
    </source>
</evidence>
<feature type="transmembrane region" description="Helical" evidence="12">
    <location>
        <begin position="271"/>
        <end position="291"/>
    </location>
</feature>
<evidence type="ECO:0000256" key="9">
    <source>
        <dbReference type="ARBA" id="ARBA00023170"/>
    </source>
</evidence>
<keyword evidence="5 12" id="KW-0552">Olfaction</keyword>
<feature type="transmembrane region" description="Helical" evidence="12">
    <location>
        <begin position="60"/>
        <end position="79"/>
    </location>
</feature>
<keyword evidence="10 11" id="KW-0807">Transducer</keyword>
<dbReference type="PROSITE" id="PS50262">
    <property type="entry name" value="G_PROTEIN_RECEP_F1_2"/>
    <property type="match status" value="1"/>
</dbReference>
<keyword evidence="4 11" id="KW-0812">Transmembrane</keyword>
<keyword evidence="8 12" id="KW-0472">Membrane</keyword>
<dbReference type="PRINTS" id="PR00245">
    <property type="entry name" value="OLFACTORYR"/>
</dbReference>
<feature type="transmembrane region" description="Helical" evidence="12">
    <location>
        <begin position="91"/>
        <end position="120"/>
    </location>
</feature>
<feature type="domain" description="G-protein coupled receptors family 1 profile" evidence="13">
    <location>
        <begin position="41"/>
        <end position="288"/>
    </location>
</feature>
<evidence type="ECO:0000256" key="8">
    <source>
        <dbReference type="ARBA" id="ARBA00023136"/>
    </source>
</evidence>
<feature type="transmembrane region" description="Helical" evidence="12">
    <location>
        <begin position="195"/>
        <end position="220"/>
    </location>
</feature>
<feature type="non-terminal residue" evidence="14">
    <location>
        <position position="305"/>
    </location>
</feature>
<evidence type="ECO:0000256" key="5">
    <source>
        <dbReference type="ARBA" id="ARBA00022725"/>
    </source>
</evidence>
<comment type="similarity">
    <text evidence="11">Belongs to the G-protein coupled receptor 1 family.</text>
</comment>
<dbReference type="Pfam" id="PF13853">
    <property type="entry name" value="7tm_4"/>
    <property type="match status" value="1"/>
</dbReference>
<evidence type="ECO:0000256" key="4">
    <source>
        <dbReference type="ARBA" id="ARBA00022692"/>
    </source>
</evidence>
<comment type="caution">
    <text evidence="14">The sequence shown here is derived from an EMBL/GenBank/DDBJ whole genome shotgun (WGS) entry which is preliminary data.</text>
</comment>
<evidence type="ECO:0000256" key="11">
    <source>
        <dbReference type="RuleBase" id="RU000688"/>
    </source>
</evidence>
<name>A0AAV6ZI95_ENGPU</name>
<reference evidence="14" key="1">
    <citation type="thesis" date="2020" institute="ProQuest LLC" country="789 East Eisenhower Parkway, Ann Arbor, MI, USA">
        <title>Comparative Genomics and Chromosome Evolution.</title>
        <authorList>
            <person name="Mudd A.B."/>
        </authorList>
    </citation>
    <scope>NUCLEOTIDE SEQUENCE</scope>
    <source>
        <strain evidence="14">237g6f4</strain>
        <tissue evidence="14">Blood</tissue>
    </source>
</reference>
<dbReference type="Proteomes" id="UP000824782">
    <property type="component" value="Unassembled WGS sequence"/>
</dbReference>
<comment type="subcellular location">
    <subcellularLocation>
        <location evidence="1 12">Cell membrane</location>
        <topology evidence="1 12">Multi-pass membrane protein</topology>
    </subcellularLocation>
</comment>
<protein>
    <recommendedName>
        <fullName evidence="12">Olfactory receptor</fullName>
    </recommendedName>
</protein>
<dbReference type="PANTHER" id="PTHR26453">
    <property type="entry name" value="OLFACTORY RECEPTOR"/>
    <property type="match status" value="1"/>
</dbReference>
<dbReference type="SUPFAM" id="SSF81321">
    <property type="entry name" value="Family A G protein-coupled receptor-like"/>
    <property type="match status" value="1"/>
</dbReference>
<feature type="transmembrane region" description="Helical" evidence="12">
    <location>
        <begin position="141"/>
        <end position="162"/>
    </location>
</feature>
<evidence type="ECO:0000259" key="13">
    <source>
        <dbReference type="PROSITE" id="PS50262"/>
    </source>
</evidence>
<evidence type="ECO:0000256" key="10">
    <source>
        <dbReference type="ARBA" id="ARBA00023224"/>
    </source>
</evidence>
<accession>A0AAV6ZI95</accession>
<dbReference type="GO" id="GO:0005886">
    <property type="term" value="C:plasma membrane"/>
    <property type="evidence" value="ECO:0007669"/>
    <property type="project" value="UniProtKB-SubCell"/>
</dbReference>
<dbReference type="Gene3D" id="1.20.1070.10">
    <property type="entry name" value="Rhodopsin 7-helix transmembrane proteins"/>
    <property type="match status" value="1"/>
</dbReference>
<evidence type="ECO:0000256" key="6">
    <source>
        <dbReference type="ARBA" id="ARBA00022989"/>
    </source>
</evidence>
<keyword evidence="6 12" id="KW-1133">Transmembrane helix</keyword>
<evidence type="ECO:0000256" key="7">
    <source>
        <dbReference type="ARBA" id="ARBA00023040"/>
    </source>
</evidence>
<dbReference type="InterPro" id="IPR017452">
    <property type="entry name" value="GPCR_Rhodpsn_7TM"/>
</dbReference>
<dbReference type="FunFam" id="1.20.1070.10:FF:000015">
    <property type="entry name" value="Olfactory receptor"/>
    <property type="match status" value="1"/>
</dbReference>
<evidence type="ECO:0000313" key="15">
    <source>
        <dbReference type="Proteomes" id="UP000824782"/>
    </source>
</evidence>
<dbReference type="AlphaFoldDB" id="A0AAV6ZI95"/>
<keyword evidence="3 12" id="KW-0716">Sensory transduction</keyword>
<keyword evidence="2 12" id="KW-1003">Cell membrane</keyword>
<gene>
    <name evidence="14" type="ORF">GDO81_023055</name>
</gene>
<feature type="transmembrane region" description="Helical" evidence="12">
    <location>
        <begin position="25"/>
        <end position="53"/>
    </location>
</feature>
<dbReference type="EMBL" id="WNYA01000265">
    <property type="protein sequence ID" value="KAG8549031.1"/>
    <property type="molecule type" value="Genomic_DNA"/>
</dbReference>
<evidence type="ECO:0000256" key="12">
    <source>
        <dbReference type="RuleBase" id="RU363047"/>
    </source>
</evidence>
<evidence type="ECO:0000256" key="3">
    <source>
        <dbReference type="ARBA" id="ARBA00022606"/>
    </source>
</evidence>
<proteinExistence type="inferred from homology"/>
<keyword evidence="9 11" id="KW-0675">Receptor</keyword>